<protein>
    <submittedName>
        <fullName evidence="1">Uncharacterized protein</fullName>
    </submittedName>
</protein>
<keyword evidence="2" id="KW-1185">Reference proteome</keyword>
<gene>
    <name evidence="1" type="ORF">DPMN_113708</name>
</gene>
<proteinExistence type="predicted"/>
<feature type="non-terminal residue" evidence="1">
    <location>
        <position position="1"/>
    </location>
</feature>
<reference evidence="1" key="2">
    <citation type="submission" date="2020-11" db="EMBL/GenBank/DDBJ databases">
        <authorList>
            <person name="McCartney M.A."/>
            <person name="Auch B."/>
            <person name="Kono T."/>
            <person name="Mallez S."/>
            <person name="Becker A."/>
            <person name="Gohl D.M."/>
            <person name="Silverstein K.A.T."/>
            <person name="Koren S."/>
            <person name="Bechman K.B."/>
            <person name="Herman A."/>
            <person name="Abrahante J.E."/>
            <person name="Garbe J."/>
        </authorList>
    </citation>
    <scope>NUCLEOTIDE SEQUENCE</scope>
    <source>
        <strain evidence="1">Duluth1</strain>
        <tissue evidence="1">Whole animal</tissue>
    </source>
</reference>
<organism evidence="1 2">
    <name type="scientific">Dreissena polymorpha</name>
    <name type="common">Zebra mussel</name>
    <name type="synonym">Mytilus polymorpha</name>
    <dbReference type="NCBI Taxonomy" id="45954"/>
    <lineage>
        <taxon>Eukaryota</taxon>
        <taxon>Metazoa</taxon>
        <taxon>Spiralia</taxon>
        <taxon>Lophotrochozoa</taxon>
        <taxon>Mollusca</taxon>
        <taxon>Bivalvia</taxon>
        <taxon>Autobranchia</taxon>
        <taxon>Heteroconchia</taxon>
        <taxon>Euheterodonta</taxon>
        <taxon>Imparidentia</taxon>
        <taxon>Neoheterodontei</taxon>
        <taxon>Myida</taxon>
        <taxon>Dreissenoidea</taxon>
        <taxon>Dreissenidae</taxon>
        <taxon>Dreissena</taxon>
    </lineage>
</organism>
<evidence type="ECO:0000313" key="1">
    <source>
        <dbReference type="EMBL" id="KAH3840261.1"/>
    </source>
</evidence>
<comment type="caution">
    <text evidence="1">The sequence shown here is derived from an EMBL/GenBank/DDBJ whole genome shotgun (WGS) entry which is preliminary data.</text>
</comment>
<accession>A0A9D4KIF7</accession>
<dbReference type="EMBL" id="JAIWYP010000004">
    <property type="protein sequence ID" value="KAH3840261.1"/>
    <property type="molecule type" value="Genomic_DNA"/>
</dbReference>
<name>A0A9D4KIF7_DREPO</name>
<sequence>VLTRNYAPPHGDHKDWTLNVTSREKTVPPHTRTIFELSSDILRTNVLTKFYIASTMNATSRVLTKFYYIHI</sequence>
<evidence type="ECO:0000313" key="2">
    <source>
        <dbReference type="Proteomes" id="UP000828390"/>
    </source>
</evidence>
<reference evidence="1" key="1">
    <citation type="journal article" date="2019" name="bioRxiv">
        <title>The Genome of the Zebra Mussel, Dreissena polymorpha: A Resource for Invasive Species Research.</title>
        <authorList>
            <person name="McCartney M.A."/>
            <person name="Auch B."/>
            <person name="Kono T."/>
            <person name="Mallez S."/>
            <person name="Zhang Y."/>
            <person name="Obille A."/>
            <person name="Becker A."/>
            <person name="Abrahante J.E."/>
            <person name="Garbe J."/>
            <person name="Badalamenti J.P."/>
            <person name="Herman A."/>
            <person name="Mangelson H."/>
            <person name="Liachko I."/>
            <person name="Sullivan S."/>
            <person name="Sone E.D."/>
            <person name="Koren S."/>
            <person name="Silverstein K.A.T."/>
            <person name="Beckman K.B."/>
            <person name="Gohl D.M."/>
        </authorList>
    </citation>
    <scope>NUCLEOTIDE SEQUENCE</scope>
    <source>
        <strain evidence="1">Duluth1</strain>
        <tissue evidence="1">Whole animal</tissue>
    </source>
</reference>
<dbReference type="AlphaFoldDB" id="A0A9D4KIF7"/>
<dbReference type="Proteomes" id="UP000828390">
    <property type="component" value="Unassembled WGS sequence"/>
</dbReference>